<accession>A5DPK4</accession>
<dbReference type="GeneID" id="5124458"/>
<dbReference type="InParanoid" id="A5DPK4"/>
<dbReference type="InterPro" id="IPR050987">
    <property type="entry name" value="AtrR-like"/>
</dbReference>
<dbReference type="VEuPathDB" id="FungiDB:PGUG_05205"/>
<evidence type="ECO:0000256" key="1">
    <source>
        <dbReference type="ARBA" id="ARBA00023242"/>
    </source>
</evidence>
<dbReference type="HOGENOM" id="CLU_025455_0_0_1"/>
<evidence type="ECO:0000313" key="4">
    <source>
        <dbReference type="Proteomes" id="UP000001997"/>
    </source>
</evidence>
<dbReference type="KEGG" id="pgu:PGUG_05205"/>
<sequence length="544" mass="61861">MQSSYASTSKKSFLHFFDETSSVGDYAEIKFENPSYSPSIGHDSLVRALNVIENEKDLLQLTETFFAVCQNNYYYVNYQKFTTELQLFLSRYKNWSKHKIIQDWKFIVVLFGVLAVGSGYEYLVEENTLPKVTHFMLGLQDPGMKYYKACIPFIGDLIACHDLASAQGLLLFGQFLTSIETSVSDSISFNIGPSDESGYIYLRTATEIALANKVHLISVVNSPEDEAKLRFWWSCYCLERKYGINLGKPSLIDKEEITSQLPSDCPELRNENGTSNYLNQRAMVELTFIIDRISSTLSVSPSLNSKDRFVKLDFDDIKELLKSLDEWKISYSSILDLELDSKDNLYRAHIHLRLNFLLAKLYLGKPFLLLKVELQSGKKNLNNSERVFIDHLASIGVDSAFRMVQLFESLAENQKLGLFSSTDFNFCNASLFMIAVFLKVDKSESTLLFFKKGISVLQVLAMGCTAAKVAFQRFDRIQSHIMKSLDESGMIPTSLVEYNGSDLVENVDTEGDSIFENEAAEFLNLPRSILELESLPFDEEFYGF</sequence>
<keyword evidence="4" id="KW-1185">Reference proteome</keyword>
<dbReference type="Proteomes" id="UP000001997">
    <property type="component" value="Unassembled WGS sequence"/>
</dbReference>
<keyword evidence="1" id="KW-0539">Nucleus</keyword>
<dbReference type="eggNOG" id="ENOG502S0WX">
    <property type="taxonomic scope" value="Eukaryota"/>
</dbReference>
<dbReference type="Pfam" id="PF04082">
    <property type="entry name" value="Fungal_trans"/>
    <property type="match status" value="1"/>
</dbReference>
<reference evidence="3 4" key="1">
    <citation type="journal article" date="2009" name="Nature">
        <title>Evolution of pathogenicity and sexual reproduction in eight Candida genomes.</title>
        <authorList>
            <person name="Butler G."/>
            <person name="Rasmussen M.D."/>
            <person name="Lin M.F."/>
            <person name="Santos M.A."/>
            <person name="Sakthikumar S."/>
            <person name="Munro C.A."/>
            <person name="Rheinbay E."/>
            <person name="Grabherr M."/>
            <person name="Forche A."/>
            <person name="Reedy J.L."/>
            <person name="Agrafioti I."/>
            <person name="Arnaud M.B."/>
            <person name="Bates S."/>
            <person name="Brown A.J."/>
            <person name="Brunke S."/>
            <person name="Costanzo M.C."/>
            <person name="Fitzpatrick D.A."/>
            <person name="de Groot P.W."/>
            <person name="Harris D."/>
            <person name="Hoyer L.L."/>
            <person name="Hube B."/>
            <person name="Klis F.M."/>
            <person name="Kodira C."/>
            <person name="Lennard N."/>
            <person name="Logue M.E."/>
            <person name="Martin R."/>
            <person name="Neiman A.M."/>
            <person name="Nikolaou E."/>
            <person name="Quail M.A."/>
            <person name="Quinn J."/>
            <person name="Santos M.C."/>
            <person name="Schmitzberger F.F."/>
            <person name="Sherlock G."/>
            <person name="Shah P."/>
            <person name="Silverstein K.A."/>
            <person name="Skrzypek M.S."/>
            <person name="Soll D."/>
            <person name="Staggs R."/>
            <person name="Stansfield I."/>
            <person name="Stumpf M.P."/>
            <person name="Sudbery P.E."/>
            <person name="Srikantha T."/>
            <person name="Zeng Q."/>
            <person name="Berman J."/>
            <person name="Berriman M."/>
            <person name="Heitman J."/>
            <person name="Gow N.A."/>
            <person name="Lorenz M.C."/>
            <person name="Birren B.W."/>
            <person name="Kellis M."/>
            <person name="Cuomo C.A."/>
        </authorList>
    </citation>
    <scope>NUCLEOTIDE SEQUENCE [LARGE SCALE GENOMIC DNA]</scope>
    <source>
        <strain evidence="4">ATCC 6260 / CBS 566 / DSM 6381 / JCM 1539 / NBRC 10279 / NRRL Y-324</strain>
    </source>
</reference>
<protein>
    <recommendedName>
        <fullName evidence="2">Xylanolytic transcriptional activator regulatory domain-containing protein</fullName>
    </recommendedName>
</protein>
<proteinExistence type="predicted"/>
<gene>
    <name evidence="3" type="ORF">PGUG_05205</name>
</gene>
<dbReference type="OrthoDB" id="3364175at2759"/>
<evidence type="ECO:0000259" key="2">
    <source>
        <dbReference type="SMART" id="SM00906"/>
    </source>
</evidence>
<dbReference type="GO" id="GO:0008270">
    <property type="term" value="F:zinc ion binding"/>
    <property type="evidence" value="ECO:0007669"/>
    <property type="project" value="InterPro"/>
</dbReference>
<name>A5DPK4_PICGU</name>
<dbReference type="GO" id="GO:0003700">
    <property type="term" value="F:DNA-binding transcription factor activity"/>
    <property type="evidence" value="ECO:0007669"/>
    <property type="project" value="InterPro"/>
</dbReference>
<dbReference type="PANTHER" id="PTHR46910">
    <property type="entry name" value="TRANSCRIPTION FACTOR PDR1"/>
    <property type="match status" value="1"/>
</dbReference>
<evidence type="ECO:0000313" key="3">
    <source>
        <dbReference type="EMBL" id="EDK41107.2"/>
    </source>
</evidence>
<dbReference type="GO" id="GO:0003677">
    <property type="term" value="F:DNA binding"/>
    <property type="evidence" value="ECO:0007669"/>
    <property type="project" value="InterPro"/>
</dbReference>
<dbReference type="OMA" id="ANQNGMH"/>
<dbReference type="STRING" id="294746.A5DPK4"/>
<dbReference type="InterPro" id="IPR007219">
    <property type="entry name" value="XnlR_reg_dom"/>
</dbReference>
<dbReference type="RefSeq" id="XP_001482185.2">
    <property type="nucleotide sequence ID" value="XM_001482135.1"/>
</dbReference>
<feature type="domain" description="Xylanolytic transcriptional activator regulatory" evidence="2">
    <location>
        <begin position="198"/>
        <end position="268"/>
    </location>
</feature>
<dbReference type="PANTHER" id="PTHR46910:SF23">
    <property type="entry name" value="THIAMINE REPRESSIBLE GENES REGULATORY PROTEIN THI1"/>
    <property type="match status" value="1"/>
</dbReference>
<dbReference type="EMBL" id="CH408161">
    <property type="protein sequence ID" value="EDK41107.2"/>
    <property type="molecule type" value="Genomic_DNA"/>
</dbReference>
<dbReference type="GO" id="GO:0006351">
    <property type="term" value="P:DNA-templated transcription"/>
    <property type="evidence" value="ECO:0007669"/>
    <property type="project" value="InterPro"/>
</dbReference>
<dbReference type="AlphaFoldDB" id="A5DPK4"/>
<dbReference type="SMART" id="SM00906">
    <property type="entry name" value="Fungal_trans"/>
    <property type="match status" value="1"/>
</dbReference>
<dbReference type="CDD" id="cd12148">
    <property type="entry name" value="fungal_TF_MHR"/>
    <property type="match status" value="1"/>
</dbReference>
<organism evidence="3 4">
    <name type="scientific">Meyerozyma guilliermondii (strain ATCC 6260 / CBS 566 / DSM 6381 / JCM 1539 / NBRC 10279 / NRRL Y-324)</name>
    <name type="common">Yeast</name>
    <name type="synonym">Candida guilliermondii</name>
    <dbReference type="NCBI Taxonomy" id="294746"/>
    <lineage>
        <taxon>Eukaryota</taxon>
        <taxon>Fungi</taxon>
        <taxon>Dikarya</taxon>
        <taxon>Ascomycota</taxon>
        <taxon>Saccharomycotina</taxon>
        <taxon>Pichiomycetes</taxon>
        <taxon>Debaryomycetaceae</taxon>
        <taxon>Meyerozyma</taxon>
    </lineage>
</organism>